<dbReference type="Proteomes" id="UP001162992">
    <property type="component" value="Chromosome 18"/>
</dbReference>
<evidence type="ECO:0000313" key="1">
    <source>
        <dbReference type="EMBL" id="KAJ7523705.1"/>
    </source>
</evidence>
<accession>A0ACC2B1S7</accession>
<organism evidence="1 2">
    <name type="scientific">Diphasiastrum complanatum</name>
    <name type="common">Issler's clubmoss</name>
    <name type="synonym">Lycopodium complanatum</name>
    <dbReference type="NCBI Taxonomy" id="34168"/>
    <lineage>
        <taxon>Eukaryota</taxon>
        <taxon>Viridiplantae</taxon>
        <taxon>Streptophyta</taxon>
        <taxon>Embryophyta</taxon>
        <taxon>Tracheophyta</taxon>
        <taxon>Lycopodiopsida</taxon>
        <taxon>Lycopodiales</taxon>
        <taxon>Lycopodiaceae</taxon>
        <taxon>Lycopodioideae</taxon>
        <taxon>Diphasiastrum</taxon>
    </lineage>
</organism>
<proteinExistence type="predicted"/>
<evidence type="ECO:0000313" key="2">
    <source>
        <dbReference type="Proteomes" id="UP001162992"/>
    </source>
</evidence>
<protein>
    <submittedName>
        <fullName evidence="1">Uncharacterized protein</fullName>
    </submittedName>
</protein>
<name>A0ACC2B1S7_DIPCM</name>
<gene>
    <name evidence="1" type="ORF">O6H91_18G059100</name>
</gene>
<reference evidence="2" key="1">
    <citation type="journal article" date="2024" name="Proc. Natl. Acad. Sci. U.S.A.">
        <title>Extraordinary preservation of gene collinearity over three hundred million years revealed in homosporous lycophytes.</title>
        <authorList>
            <person name="Li C."/>
            <person name="Wickell D."/>
            <person name="Kuo L.Y."/>
            <person name="Chen X."/>
            <person name="Nie B."/>
            <person name="Liao X."/>
            <person name="Peng D."/>
            <person name="Ji J."/>
            <person name="Jenkins J."/>
            <person name="Williams M."/>
            <person name="Shu S."/>
            <person name="Plott C."/>
            <person name="Barry K."/>
            <person name="Rajasekar S."/>
            <person name="Grimwood J."/>
            <person name="Han X."/>
            <person name="Sun S."/>
            <person name="Hou Z."/>
            <person name="He W."/>
            <person name="Dai G."/>
            <person name="Sun C."/>
            <person name="Schmutz J."/>
            <person name="Leebens-Mack J.H."/>
            <person name="Li F.W."/>
            <person name="Wang L."/>
        </authorList>
    </citation>
    <scope>NUCLEOTIDE SEQUENCE [LARGE SCALE GENOMIC DNA]</scope>
    <source>
        <strain evidence="2">cv. PW_Plant_1</strain>
    </source>
</reference>
<dbReference type="EMBL" id="CM055109">
    <property type="protein sequence ID" value="KAJ7523705.1"/>
    <property type="molecule type" value="Genomic_DNA"/>
</dbReference>
<comment type="caution">
    <text evidence="1">The sequence shown here is derived from an EMBL/GenBank/DDBJ whole genome shotgun (WGS) entry which is preliminary data.</text>
</comment>
<keyword evidence="2" id="KW-1185">Reference proteome</keyword>
<sequence>MQILLFEMLRTSTHKLQAVGRLKETLCFYEGIYTAKVMKMDSLHSVMEGKSVLIWGLLLLLFTSENEMGLQSTLKSREQLYNRTLALSLVEYAAAAYIDNPATLLTWNCSRCNGLTKGFQVVELIVDKKAWLQAYVGVSQNLAAIVIAFRGTQVKSIVNWMEDFYFREINFNYPGVEGALVHDGFHSAYYDTILQLRVLEAVKSILEKHKDLHILVTGHSMGGALASFCALDLAMNLGVRNLQMITFGQPRIGNPAFAAFFNLLVPHTIRMTHEHDIVPHWPPYFTLLGPRTYHHFAREVWITSIALGILKFEFEKICDASGEDPFCSRSVVGDSISDHLNYLGVPLGAAV</sequence>